<accession>A0ABV1KGM6</accession>
<evidence type="ECO:0000256" key="1">
    <source>
        <dbReference type="ARBA" id="ARBA00009013"/>
    </source>
</evidence>
<dbReference type="InterPro" id="IPR002645">
    <property type="entry name" value="STAS_dom"/>
</dbReference>
<feature type="domain" description="STAS" evidence="3">
    <location>
        <begin position="26"/>
        <end position="122"/>
    </location>
</feature>
<dbReference type="InterPro" id="IPR003658">
    <property type="entry name" value="Anti-sigma_ant"/>
</dbReference>
<reference evidence="4 5" key="1">
    <citation type="submission" date="2024-03" db="EMBL/GenBank/DDBJ databases">
        <title>Draft genome sequence of Pseudonocardia nematodicida JCM 31783.</title>
        <authorList>
            <person name="Butdee W."/>
            <person name="Duangmal K."/>
        </authorList>
    </citation>
    <scope>NUCLEOTIDE SEQUENCE [LARGE SCALE GENOMIC DNA]</scope>
    <source>
        <strain evidence="4 5">JCM 31783</strain>
    </source>
</reference>
<dbReference type="CDD" id="cd07043">
    <property type="entry name" value="STAS_anti-anti-sigma_factors"/>
    <property type="match status" value="1"/>
</dbReference>
<dbReference type="EMBL" id="JBEDNQ010000009">
    <property type="protein sequence ID" value="MEQ3553048.1"/>
    <property type="molecule type" value="Genomic_DNA"/>
</dbReference>
<dbReference type="PROSITE" id="PS50801">
    <property type="entry name" value="STAS"/>
    <property type="match status" value="1"/>
</dbReference>
<comment type="similarity">
    <text evidence="1 2">Belongs to the anti-sigma-factor antagonist family.</text>
</comment>
<dbReference type="SUPFAM" id="SSF52091">
    <property type="entry name" value="SpoIIaa-like"/>
    <property type="match status" value="1"/>
</dbReference>
<name>A0ABV1KGM6_9PSEU</name>
<gene>
    <name evidence="4" type="ORF">WIS52_21485</name>
</gene>
<dbReference type="InterPro" id="IPR036513">
    <property type="entry name" value="STAS_dom_sf"/>
</dbReference>
<organism evidence="4 5">
    <name type="scientific">Pseudonocardia nematodicida</name>
    <dbReference type="NCBI Taxonomy" id="1206997"/>
    <lineage>
        <taxon>Bacteria</taxon>
        <taxon>Bacillati</taxon>
        <taxon>Actinomycetota</taxon>
        <taxon>Actinomycetes</taxon>
        <taxon>Pseudonocardiales</taxon>
        <taxon>Pseudonocardiaceae</taxon>
        <taxon>Pseudonocardia</taxon>
    </lineage>
</organism>
<evidence type="ECO:0000313" key="4">
    <source>
        <dbReference type="EMBL" id="MEQ3553048.1"/>
    </source>
</evidence>
<protein>
    <recommendedName>
        <fullName evidence="2">Anti-sigma factor antagonist</fullName>
    </recommendedName>
</protein>
<dbReference type="Pfam" id="PF01740">
    <property type="entry name" value="STAS"/>
    <property type="match status" value="1"/>
</dbReference>
<dbReference type="Gene3D" id="3.30.750.24">
    <property type="entry name" value="STAS domain"/>
    <property type="match status" value="1"/>
</dbReference>
<evidence type="ECO:0000313" key="5">
    <source>
        <dbReference type="Proteomes" id="UP001494902"/>
    </source>
</evidence>
<comment type="caution">
    <text evidence="4">The sequence shown here is derived from an EMBL/GenBank/DDBJ whole genome shotgun (WGS) entry which is preliminary data.</text>
</comment>
<dbReference type="NCBIfam" id="TIGR00377">
    <property type="entry name" value="ant_ant_sig"/>
    <property type="match status" value="1"/>
</dbReference>
<dbReference type="Proteomes" id="UP001494902">
    <property type="component" value="Unassembled WGS sequence"/>
</dbReference>
<evidence type="ECO:0000256" key="2">
    <source>
        <dbReference type="RuleBase" id="RU003749"/>
    </source>
</evidence>
<proteinExistence type="inferred from homology"/>
<dbReference type="RefSeq" id="WP_349300118.1">
    <property type="nucleotide sequence ID" value="NZ_JBEDNQ010000009.1"/>
</dbReference>
<evidence type="ECO:0000259" key="3">
    <source>
        <dbReference type="PROSITE" id="PS50801"/>
    </source>
</evidence>
<sequence>MTGRTGDTGQVVPGWSVGTDGTGALRLEAVPHPSGPVLVHADGEVDTVTAPFLSGQLHEWVAAAPRVVLDLSRVTFLGSAGLAVLLDSHLWATRAGVAFQVVCGEARQVRRVLQVTGTLEHLDVLDRILPGTTAGERPPLFAVPEQDPPEV</sequence>
<dbReference type="PANTHER" id="PTHR33495">
    <property type="entry name" value="ANTI-SIGMA FACTOR ANTAGONIST TM_1081-RELATED-RELATED"/>
    <property type="match status" value="1"/>
</dbReference>
<keyword evidence="5" id="KW-1185">Reference proteome</keyword>